<dbReference type="Proteomes" id="UP000663864">
    <property type="component" value="Unassembled WGS sequence"/>
</dbReference>
<feature type="signal peptide" evidence="1">
    <location>
        <begin position="1"/>
        <end position="19"/>
    </location>
</feature>
<evidence type="ECO:0000313" key="3">
    <source>
        <dbReference type="Proteomes" id="UP000663864"/>
    </source>
</evidence>
<feature type="chain" id="PRO_5032577533" evidence="1">
    <location>
        <begin position="20"/>
        <end position="207"/>
    </location>
</feature>
<dbReference type="AlphaFoldDB" id="A0A815FY49"/>
<proteinExistence type="predicted"/>
<evidence type="ECO:0000313" key="2">
    <source>
        <dbReference type="EMBL" id="CAF1331497.1"/>
    </source>
</evidence>
<comment type="caution">
    <text evidence="2">The sequence shown here is derived from an EMBL/GenBank/DDBJ whole genome shotgun (WGS) entry which is preliminary data.</text>
</comment>
<dbReference type="EMBL" id="CAJNOT010002623">
    <property type="protein sequence ID" value="CAF1331497.1"/>
    <property type="molecule type" value="Genomic_DNA"/>
</dbReference>
<reference evidence="2" key="1">
    <citation type="submission" date="2021-02" db="EMBL/GenBank/DDBJ databases">
        <authorList>
            <person name="Nowell W R."/>
        </authorList>
    </citation>
    <scope>NUCLEOTIDE SEQUENCE</scope>
</reference>
<evidence type="ECO:0000256" key="1">
    <source>
        <dbReference type="SAM" id="SignalP"/>
    </source>
</evidence>
<gene>
    <name evidence="2" type="ORF">ZHD862_LOCUS29549</name>
</gene>
<protein>
    <submittedName>
        <fullName evidence="2">Uncharacterized protein</fullName>
    </submittedName>
</protein>
<accession>A0A815FY49</accession>
<keyword evidence="1" id="KW-0732">Signal</keyword>
<sequence length="207" mass="24183">MMNISIVLLILSLINLTCSQILNPKRYQLTTTRDGYFQEHYSIDRNLNKASRKGYSYENNESKLISQDIYIPNHDITYSFKFYKSPASCTATKGSPFDYIDHWSNLVETFGGENKKYDEIIFDTDCDGECLTWSREYNNPAAEIILKNTLYIKKNNMTPIKHTSKIYNSKTGQLTMDLTNRFTNWNLNEIQDSDYDFPMDVNTCFNQ</sequence>
<organism evidence="2 3">
    <name type="scientific">Rotaria sordida</name>
    <dbReference type="NCBI Taxonomy" id="392033"/>
    <lineage>
        <taxon>Eukaryota</taxon>
        <taxon>Metazoa</taxon>
        <taxon>Spiralia</taxon>
        <taxon>Gnathifera</taxon>
        <taxon>Rotifera</taxon>
        <taxon>Eurotatoria</taxon>
        <taxon>Bdelloidea</taxon>
        <taxon>Philodinida</taxon>
        <taxon>Philodinidae</taxon>
        <taxon>Rotaria</taxon>
    </lineage>
</organism>
<name>A0A815FY49_9BILA</name>